<evidence type="ECO:0000256" key="8">
    <source>
        <dbReference type="ARBA" id="ARBA00023004"/>
    </source>
</evidence>
<protein>
    <submittedName>
        <fullName evidence="14">Dihydroorotate dehydrogenase electron transfer subunit</fullName>
    </submittedName>
</protein>
<dbReference type="Pfam" id="PF10418">
    <property type="entry name" value="DHODB_Fe-S_bind"/>
    <property type="match status" value="1"/>
</dbReference>
<evidence type="ECO:0000256" key="11">
    <source>
        <dbReference type="PIRSR" id="PIRSR006816-1"/>
    </source>
</evidence>
<dbReference type="PANTHER" id="PTHR43513:SF3">
    <property type="entry name" value="DIHYDROOROTATE DEHYDROGENASE B (NAD(+)), ELECTRON TRANSFER SUBUNIT-RELATED"/>
    <property type="match status" value="1"/>
</dbReference>
<dbReference type="Gene3D" id="2.10.240.10">
    <property type="entry name" value="Dihydroorotate dehydrogenase, electron transfer subunit"/>
    <property type="match status" value="1"/>
</dbReference>
<sequence>MAKVISNEYLGENMYILKVSGIFKGKMGQFYMLRAWENYPLLSRPISIHDIGEDYISFLYKVVGKGTKILSELKPFDEIKLEGPYGNGFKEVDGKIALVGGGIGIAPLYLAAKTLKNVDVYMGFRKKAVLEDKFKKYSNEVNITVGRNITDILDVNKYDYILTCGPEIMMKKIVAMAKGTNTKVYVSIENKMACGVGACLVCTCKTKQGNKKTCKDGPVFLGEEVLFDE</sequence>
<feature type="binding site" evidence="12">
    <location>
        <position position="199"/>
    </location>
    <ligand>
        <name>[2Fe-2S] cluster</name>
        <dbReference type="ChEBI" id="CHEBI:190135"/>
    </ligand>
</feature>
<dbReference type="EMBL" id="FQXH01000021">
    <property type="protein sequence ID" value="SHH39326.1"/>
    <property type="molecule type" value="Genomic_DNA"/>
</dbReference>
<keyword evidence="4 12" id="KW-0001">2Fe-2S</keyword>
<dbReference type="SUPFAM" id="SSF63380">
    <property type="entry name" value="Riboflavin synthase domain-like"/>
    <property type="match status" value="1"/>
</dbReference>
<keyword evidence="15" id="KW-1185">Reference proteome</keyword>
<name>A0A1M5SLA2_9FIRM</name>
<dbReference type="Proteomes" id="UP000242520">
    <property type="component" value="Unassembled WGS sequence"/>
</dbReference>
<dbReference type="CDD" id="cd06218">
    <property type="entry name" value="DHOD_e_trans"/>
    <property type="match status" value="1"/>
</dbReference>
<dbReference type="InterPro" id="IPR012165">
    <property type="entry name" value="Cyt_c3_hydrogenase_gsu"/>
</dbReference>
<feature type="domain" description="FAD-binding FR-type" evidence="13">
    <location>
        <begin position="1"/>
        <end position="91"/>
    </location>
</feature>
<dbReference type="InterPro" id="IPR039261">
    <property type="entry name" value="FNR_nucleotide-bd"/>
</dbReference>
<evidence type="ECO:0000313" key="14">
    <source>
        <dbReference type="EMBL" id="SHH39326.1"/>
    </source>
</evidence>
<dbReference type="InterPro" id="IPR050353">
    <property type="entry name" value="PyrK_electron_transfer"/>
</dbReference>
<dbReference type="PIRSF" id="PIRSF006816">
    <property type="entry name" value="Cyc3_hyd_g"/>
    <property type="match status" value="1"/>
</dbReference>
<organism evidence="14 15">
    <name type="scientific">Tepidibacter thalassicus DSM 15285</name>
    <dbReference type="NCBI Taxonomy" id="1123350"/>
    <lineage>
        <taxon>Bacteria</taxon>
        <taxon>Bacillati</taxon>
        <taxon>Bacillota</taxon>
        <taxon>Clostridia</taxon>
        <taxon>Peptostreptococcales</taxon>
        <taxon>Peptostreptococcaceae</taxon>
        <taxon>Tepidibacter</taxon>
    </lineage>
</organism>
<dbReference type="PROSITE" id="PS51384">
    <property type="entry name" value="FAD_FR"/>
    <property type="match status" value="1"/>
</dbReference>
<dbReference type="Gene3D" id="3.40.50.80">
    <property type="entry name" value="Nucleotide-binding domain of ferredoxin-NADP reductase (FNR) module"/>
    <property type="match status" value="1"/>
</dbReference>
<dbReference type="GO" id="GO:0046872">
    <property type="term" value="F:metal ion binding"/>
    <property type="evidence" value="ECO:0007669"/>
    <property type="project" value="UniProtKB-KW"/>
</dbReference>
<dbReference type="InterPro" id="IPR017927">
    <property type="entry name" value="FAD-bd_FR_type"/>
</dbReference>
<dbReference type="PANTHER" id="PTHR43513">
    <property type="entry name" value="DIHYDROOROTATE DEHYDROGENASE B (NAD(+)), ELECTRON TRANSFER SUBUNIT"/>
    <property type="match status" value="1"/>
</dbReference>
<feature type="binding site" evidence="12">
    <location>
        <position position="202"/>
    </location>
    <ligand>
        <name>[2Fe-2S] cluster</name>
        <dbReference type="ChEBI" id="CHEBI:190135"/>
    </ligand>
</feature>
<evidence type="ECO:0000256" key="1">
    <source>
        <dbReference type="ARBA" id="ARBA00006422"/>
    </source>
</evidence>
<comment type="cofactor">
    <cofactor evidence="10">
        <name>[2Fe-2S] cluster</name>
        <dbReference type="ChEBI" id="CHEBI:190135"/>
    </cofactor>
</comment>
<dbReference type="STRING" id="1123350.SAMN02744040_01814"/>
<dbReference type="SUPFAM" id="SSF52343">
    <property type="entry name" value="Ferredoxin reductase-like, C-terminal NADP-linked domain"/>
    <property type="match status" value="1"/>
</dbReference>
<keyword evidence="8 12" id="KW-0408">Iron</keyword>
<evidence type="ECO:0000256" key="6">
    <source>
        <dbReference type="ARBA" id="ARBA00022827"/>
    </source>
</evidence>
<dbReference type="OrthoDB" id="9789468at2"/>
<keyword evidence="6 11" id="KW-0274">FAD</keyword>
<dbReference type="NCBIfam" id="NF000798">
    <property type="entry name" value="PRK00054.1-3"/>
    <property type="match status" value="1"/>
</dbReference>
<accession>A0A1M5SLA2</accession>
<keyword evidence="9 12" id="KW-0411">Iron-sulfur</keyword>
<reference evidence="15" key="1">
    <citation type="submission" date="2016-11" db="EMBL/GenBank/DDBJ databases">
        <authorList>
            <person name="Varghese N."/>
            <person name="Submissions S."/>
        </authorList>
    </citation>
    <scope>NUCLEOTIDE SEQUENCE [LARGE SCALE GENOMIC DNA]</scope>
    <source>
        <strain evidence="15">DSM 15285</strain>
    </source>
</reference>
<evidence type="ECO:0000256" key="2">
    <source>
        <dbReference type="ARBA" id="ARBA00022448"/>
    </source>
</evidence>
<evidence type="ECO:0000256" key="10">
    <source>
        <dbReference type="ARBA" id="ARBA00034078"/>
    </source>
</evidence>
<proteinExistence type="inferred from homology"/>
<comment type="cofactor">
    <cofactor evidence="11">
        <name>FAD</name>
        <dbReference type="ChEBI" id="CHEBI:57692"/>
    </cofactor>
    <text evidence="11">Binds 1 FAD per subunit.</text>
</comment>
<dbReference type="GO" id="GO:0016491">
    <property type="term" value="F:oxidoreductase activity"/>
    <property type="evidence" value="ECO:0007669"/>
    <property type="project" value="InterPro"/>
</dbReference>
<feature type="binding site" evidence="12">
    <location>
        <position position="194"/>
    </location>
    <ligand>
        <name>[2Fe-2S] cluster</name>
        <dbReference type="ChEBI" id="CHEBI:190135"/>
    </ligand>
</feature>
<comment type="cofactor">
    <cofactor evidence="12">
        <name>[2Fe-2S] cluster</name>
        <dbReference type="ChEBI" id="CHEBI:190135"/>
    </cofactor>
    <text evidence="12">Binds 1 [2Fe-2S] cluster per subunit.</text>
</comment>
<dbReference type="Gene3D" id="2.40.30.10">
    <property type="entry name" value="Translation factors"/>
    <property type="match status" value="1"/>
</dbReference>
<dbReference type="InterPro" id="IPR037117">
    <property type="entry name" value="Dihydroorotate_DH_ele_sf"/>
</dbReference>
<feature type="binding site" evidence="11">
    <location>
        <begin position="66"/>
        <end position="67"/>
    </location>
    <ligand>
        <name>FAD</name>
        <dbReference type="ChEBI" id="CHEBI:57692"/>
    </ligand>
</feature>
<gene>
    <name evidence="14" type="ORF">SAMN02744040_01814</name>
</gene>
<dbReference type="InterPro" id="IPR019480">
    <property type="entry name" value="Dihydroorotate_DH_Fe-S-bd"/>
</dbReference>
<comment type="similarity">
    <text evidence="1">Belongs to the PyrK family.</text>
</comment>
<evidence type="ECO:0000313" key="15">
    <source>
        <dbReference type="Proteomes" id="UP000242520"/>
    </source>
</evidence>
<keyword evidence="5 12" id="KW-0479">Metal-binding</keyword>
<evidence type="ECO:0000256" key="12">
    <source>
        <dbReference type="PIRSR" id="PIRSR006816-2"/>
    </source>
</evidence>
<dbReference type="AlphaFoldDB" id="A0A1M5SLA2"/>
<feature type="binding site" evidence="12">
    <location>
        <position position="214"/>
    </location>
    <ligand>
        <name>[2Fe-2S] cluster</name>
        <dbReference type="ChEBI" id="CHEBI:190135"/>
    </ligand>
</feature>
<evidence type="ECO:0000256" key="7">
    <source>
        <dbReference type="ARBA" id="ARBA00022982"/>
    </source>
</evidence>
<evidence type="ECO:0000256" key="3">
    <source>
        <dbReference type="ARBA" id="ARBA00022630"/>
    </source>
</evidence>
<keyword evidence="2" id="KW-0813">Transport</keyword>
<dbReference type="GO" id="GO:0051537">
    <property type="term" value="F:2 iron, 2 sulfur cluster binding"/>
    <property type="evidence" value="ECO:0007669"/>
    <property type="project" value="UniProtKB-KW"/>
</dbReference>
<evidence type="ECO:0000256" key="4">
    <source>
        <dbReference type="ARBA" id="ARBA00022714"/>
    </source>
</evidence>
<keyword evidence="3 11" id="KW-0285">Flavoprotein</keyword>
<dbReference type="RefSeq" id="WP_072725716.1">
    <property type="nucleotide sequence ID" value="NZ_FQXH01000021.1"/>
</dbReference>
<evidence type="ECO:0000256" key="5">
    <source>
        <dbReference type="ARBA" id="ARBA00022723"/>
    </source>
</evidence>
<dbReference type="GO" id="GO:0050660">
    <property type="term" value="F:flavin adenine dinucleotide binding"/>
    <property type="evidence" value="ECO:0007669"/>
    <property type="project" value="InterPro"/>
</dbReference>
<feature type="binding site" evidence="11">
    <location>
        <begin position="44"/>
        <end position="47"/>
    </location>
    <ligand>
        <name>FAD</name>
        <dbReference type="ChEBI" id="CHEBI:57692"/>
    </ligand>
</feature>
<dbReference type="GO" id="GO:0006221">
    <property type="term" value="P:pyrimidine nucleotide biosynthetic process"/>
    <property type="evidence" value="ECO:0007669"/>
    <property type="project" value="InterPro"/>
</dbReference>
<evidence type="ECO:0000259" key="13">
    <source>
        <dbReference type="PROSITE" id="PS51384"/>
    </source>
</evidence>
<evidence type="ECO:0000256" key="9">
    <source>
        <dbReference type="ARBA" id="ARBA00023014"/>
    </source>
</evidence>
<keyword evidence="7" id="KW-0249">Electron transport</keyword>
<dbReference type="InterPro" id="IPR017938">
    <property type="entry name" value="Riboflavin_synthase-like_b-brl"/>
</dbReference>